<feature type="domain" description="Coatomer subunit gamma C-terminal" evidence="15">
    <location>
        <begin position="765"/>
        <end position="872"/>
    </location>
</feature>
<dbReference type="InterPro" id="IPR032154">
    <property type="entry name" value="Coatomer_g_Cpla"/>
</dbReference>
<comment type="similarity">
    <text evidence="2 13">Belongs to the COPG family.</text>
</comment>
<dbReference type="GO" id="GO:0006891">
    <property type="term" value="P:intra-Golgi vesicle-mediated transport"/>
    <property type="evidence" value="ECO:0007669"/>
    <property type="project" value="TreeGrafter"/>
</dbReference>
<keyword evidence="5 13" id="KW-0963">Cytoplasm</keyword>
<comment type="subunit">
    <text evidence="3">Oligomeric complex that consists of at least the alpha, beta, beta', gamma, delta, epsilon and zeta subunits.</text>
</comment>
<keyword evidence="17" id="KW-1185">Reference proteome</keyword>
<evidence type="ECO:0000256" key="8">
    <source>
        <dbReference type="ARBA" id="ARBA00022927"/>
    </source>
</evidence>
<keyword evidence="4 13" id="KW-0813">Transport</keyword>
<keyword evidence="7 13" id="KW-0931">ER-Golgi transport</keyword>
<dbReference type="GO" id="GO:0005783">
    <property type="term" value="C:endoplasmic reticulum"/>
    <property type="evidence" value="ECO:0007669"/>
    <property type="project" value="TreeGrafter"/>
</dbReference>
<keyword evidence="8 13" id="KW-0653">Protein transport</keyword>
<feature type="domain" description="Clathrin/coatomer adaptor adaptin-like N-terminal" evidence="14">
    <location>
        <begin position="37"/>
        <end position="570"/>
    </location>
</feature>
<dbReference type="PANTHER" id="PTHR10261:SF0">
    <property type="entry name" value="COATOMER SUBUNIT GAMMA-2"/>
    <property type="match status" value="1"/>
</dbReference>
<dbReference type="InterPro" id="IPR012295">
    <property type="entry name" value="TBP_dom_sf"/>
</dbReference>
<evidence type="ECO:0000256" key="12">
    <source>
        <dbReference type="ARBA" id="ARBA00025536"/>
    </source>
</evidence>
<proteinExistence type="inferred from homology"/>
<keyword evidence="11 13" id="KW-0968">Cytoplasmic vesicle</keyword>
<organism evidence="16 17">
    <name type="scientific">Triparma retinervis</name>
    <dbReference type="NCBI Taxonomy" id="2557542"/>
    <lineage>
        <taxon>Eukaryota</taxon>
        <taxon>Sar</taxon>
        <taxon>Stramenopiles</taxon>
        <taxon>Ochrophyta</taxon>
        <taxon>Bolidophyceae</taxon>
        <taxon>Parmales</taxon>
        <taxon>Triparmaceae</taxon>
        <taxon>Triparma</taxon>
    </lineage>
</organism>
<dbReference type="GO" id="GO:0000139">
    <property type="term" value="C:Golgi membrane"/>
    <property type="evidence" value="ECO:0007669"/>
    <property type="project" value="UniProtKB-SubCell"/>
</dbReference>
<dbReference type="InterPro" id="IPR002553">
    <property type="entry name" value="Clathrin/coatomer_adapt-like_N"/>
</dbReference>
<evidence type="ECO:0000256" key="13">
    <source>
        <dbReference type="PIRNR" id="PIRNR037093"/>
    </source>
</evidence>
<evidence type="ECO:0000256" key="2">
    <source>
        <dbReference type="ARBA" id="ARBA00010720"/>
    </source>
</evidence>
<dbReference type="AlphaFoldDB" id="A0A9W6ZCP5"/>
<dbReference type="Gene3D" id="3.30.310.10">
    <property type="entry name" value="TATA-Binding Protein"/>
    <property type="match status" value="1"/>
</dbReference>
<evidence type="ECO:0000259" key="15">
    <source>
        <dbReference type="Pfam" id="PF16381"/>
    </source>
</evidence>
<dbReference type="PIRSF" id="PIRSF037093">
    <property type="entry name" value="Coatomer_gamma_subunit"/>
    <property type="match status" value="1"/>
</dbReference>
<evidence type="ECO:0000256" key="11">
    <source>
        <dbReference type="ARBA" id="ARBA00023329"/>
    </source>
</evidence>
<dbReference type="SUPFAM" id="SSF48371">
    <property type="entry name" value="ARM repeat"/>
    <property type="match status" value="1"/>
</dbReference>
<evidence type="ECO:0000256" key="1">
    <source>
        <dbReference type="ARBA" id="ARBA00004255"/>
    </source>
</evidence>
<comment type="function">
    <text evidence="12 13">The coatomer is a cytosolic protein complex that binds to dilysine motifs and reversibly associates with Golgi non-clathrin-coated vesicles, which further mediate biosynthetic protein transport from the ER, via the Golgi up to the trans Golgi network. Coatomer complex is required for budding from Golgi membranes, and is essential for the retrograde Golgi-to-ER transport of dilysine-tagged proteins.</text>
</comment>
<name>A0A9W6ZCP5_9STRA</name>
<evidence type="ECO:0000256" key="9">
    <source>
        <dbReference type="ARBA" id="ARBA00023034"/>
    </source>
</evidence>
<dbReference type="Gene3D" id="1.25.10.10">
    <property type="entry name" value="Leucine-rich Repeat Variant"/>
    <property type="match status" value="2"/>
</dbReference>
<evidence type="ECO:0000256" key="10">
    <source>
        <dbReference type="ARBA" id="ARBA00023136"/>
    </source>
</evidence>
<keyword evidence="9 13" id="KW-0333">Golgi apparatus</keyword>
<dbReference type="SUPFAM" id="SSF49348">
    <property type="entry name" value="Clathrin adaptor appendage domain"/>
    <property type="match status" value="1"/>
</dbReference>
<evidence type="ECO:0000256" key="5">
    <source>
        <dbReference type="ARBA" id="ARBA00022490"/>
    </source>
</evidence>
<sequence>MNEEPLTVGNMMKELQGIKDKFKSEDEEMISPYADLEKATVLQECRIFHDSKAVKESPRKCCTTITKLLYIVSQGEPLTSTEVQDVFFGVTKLFQSNDAGLRRMVYLFIKEVADSCDPGDVIIVTSSLTKDMNSDVDIYRSNSIRVLARIVDAGMLGAIERYVKQAIVDRDPLVSSSALISAAHLFRLSPEHAAIVRRWLNEAQTALQSPSEMVQYHALSLLYMIKAHDRLGVSKLVTQLSKSGSLKSPLATISLIRYTAKLMHDEARDNPTGASDGSSPLALAGYSFLEGSLRHRNEMVIYEAARAICNLPGVEVQDLSPAITVLQLFLSSPRPTVRYAAMKTLAGVAQIAPMAVVKCNEDMEVLISDSNRSIATLAITTLLKTGNEGGVDRLMKQISSFMNDIGDEYKIAVVKSIRQLCLKYPNKHRVLIGFLSNFLREEGGYEFKKAIVDGIVFLTQSIPSTKESGLLHLCEFIEDCEFTALSTNILHLIGSMGPSTAAPNRYIRFIYNRVILENASVRAAAVSALAKFGAKVPSLRTSILTLLQRSLSDEDDEVRDRASLAVEILGNAIKENSYPELQTDPDFEDAPSVDDSAAFLLLETLPMSFSQLERSLKAYVSAPGAMESEEVISLATLPVVEEIVEEKVEEGEGEQGITGDGSSGMMGMMGGEEPKAAADPAAEVYAIPELADLGRVFRSSPPVSLTESETEYVVRCVKHIFPAGVVLQFKIQNTIDTQRLDNVTVATEGGEDGMLTVRGVVPCDQINLGDFRRSWEQLGNGCEVLEKFALQFKSLNDAVSAVVEFFGMNACDGTGAVKDQSKPHMLHLSGVFVGNKQVMVRAQMQTAKEGVVLKVAVRSESDELSRMIADCIK</sequence>
<dbReference type="GO" id="GO:0005793">
    <property type="term" value="C:endoplasmic reticulum-Golgi intermediate compartment"/>
    <property type="evidence" value="ECO:0007669"/>
    <property type="project" value="TreeGrafter"/>
</dbReference>
<dbReference type="GO" id="GO:0009306">
    <property type="term" value="P:protein secretion"/>
    <property type="evidence" value="ECO:0007669"/>
    <property type="project" value="TreeGrafter"/>
</dbReference>
<dbReference type="InterPro" id="IPR016024">
    <property type="entry name" value="ARM-type_fold"/>
</dbReference>
<evidence type="ECO:0000256" key="7">
    <source>
        <dbReference type="ARBA" id="ARBA00022892"/>
    </source>
</evidence>
<comment type="caution">
    <text evidence="16">The sequence shown here is derived from an EMBL/GenBank/DDBJ whole genome shotgun (WGS) entry which is preliminary data.</text>
</comment>
<dbReference type="InterPro" id="IPR013041">
    <property type="entry name" value="Clathrin_app_Ig-like_sf"/>
</dbReference>
<dbReference type="FunFam" id="1.25.10.10:FF:000071">
    <property type="entry name" value="Coatomer subunit gamma"/>
    <property type="match status" value="1"/>
</dbReference>
<dbReference type="GO" id="GO:0006888">
    <property type="term" value="P:endoplasmic reticulum to Golgi vesicle-mediated transport"/>
    <property type="evidence" value="ECO:0007669"/>
    <property type="project" value="TreeGrafter"/>
</dbReference>
<dbReference type="SUPFAM" id="SSF55711">
    <property type="entry name" value="Subdomain of clathrin and coatomer appendage domain"/>
    <property type="match status" value="1"/>
</dbReference>
<dbReference type="InterPro" id="IPR011989">
    <property type="entry name" value="ARM-like"/>
</dbReference>
<accession>A0A9W6ZCP5</accession>
<dbReference type="GO" id="GO:0030126">
    <property type="term" value="C:COPI vesicle coat"/>
    <property type="evidence" value="ECO:0007669"/>
    <property type="project" value="InterPro"/>
</dbReference>
<evidence type="ECO:0000313" key="17">
    <source>
        <dbReference type="Proteomes" id="UP001165082"/>
    </source>
</evidence>
<dbReference type="GO" id="GO:0005198">
    <property type="term" value="F:structural molecule activity"/>
    <property type="evidence" value="ECO:0007669"/>
    <property type="project" value="InterPro"/>
</dbReference>
<dbReference type="FunFam" id="3.30.310.10:FF:000011">
    <property type="entry name" value="Coatomer subunit gamma"/>
    <property type="match status" value="1"/>
</dbReference>
<dbReference type="InterPro" id="IPR017106">
    <property type="entry name" value="Coatomer_gsu"/>
</dbReference>
<protein>
    <recommendedName>
        <fullName evidence="13">Coatomer subunit gamma</fullName>
    </recommendedName>
</protein>
<reference evidence="16" key="1">
    <citation type="submission" date="2022-07" db="EMBL/GenBank/DDBJ databases">
        <title>Genome analysis of Parmales, a sister group of diatoms, reveals the evolutionary specialization of diatoms from phago-mixotrophs to photoautotrophs.</title>
        <authorList>
            <person name="Ban H."/>
            <person name="Sato S."/>
            <person name="Yoshikawa S."/>
            <person name="Kazumasa Y."/>
            <person name="Nakamura Y."/>
            <person name="Ichinomiya M."/>
            <person name="Saitoh K."/>
            <person name="Sato N."/>
            <person name="Blanc-Mathieu R."/>
            <person name="Endo H."/>
            <person name="Kuwata A."/>
            <person name="Ogata H."/>
        </authorList>
    </citation>
    <scope>NUCLEOTIDE SEQUENCE</scope>
</reference>
<dbReference type="PANTHER" id="PTHR10261">
    <property type="entry name" value="COATOMER SUBUNIT GAMMA"/>
    <property type="match status" value="1"/>
</dbReference>
<keyword evidence="10 13" id="KW-0472">Membrane</keyword>
<dbReference type="Proteomes" id="UP001165082">
    <property type="component" value="Unassembled WGS sequence"/>
</dbReference>
<dbReference type="InterPro" id="IPR009028">
    <property type="entry name" value="Coatomer/calthrin_app_sub_C"/>
</dbReference>
<dbReference type="EMBL" id="BRXZ01001925">
    <property type="protein sequence ID" value="GMH49816.1"/>
    <property type="molecule type" value="Genomic_DNA"/>
</dbReference>
<dbReference type="OrthoDB" id="1074925at2759"/>
<comment type="subcellular location">
    <subcellularLocation>
        <location evidence="13">Cytoplasm</location>
    </subcellularLocation>
    <subcellularLocation>
        <location evidence="1 13">Golgi apparatus membrane</location>
        <topology evidence="1 13">Peripheral membrane protein</topology>
        <orientation evidence="1 13">Cytoplasmic side</orientation>
    </subcellularLocation>
    <subcellularLocation>
        <location evidence="13">Cytoplasmic vesicle</location>
        <location evidence="13">COPI-coated vesicle membrane</location>
        <topology evidence="13">Peripheral membrane protein</topology>
        <orientation evidence="13">Cytoplasmic side</orientation>
    </subcellularLocation>
</comment>
<evidence type="ECO:0000256" key="6">
    <source>
        <dbReference type="ARBA" id="ARBA00022737"/>
    </source>
</evidence>
<dbReference type="GO" id="GO:0006886">
    <property type="term" value="P:intracellular protein transport"/>
    <property type="evidence" value="ECO:0007669"/>
    <property type="project" value="InterPro"/>
</dbReference>
<keyword evidence="6" id="KW-0677">Repeat</keyword>
<dbReference type="FunFam" id="1.25.10.10:FF:000382">
    <property type="entry name" value="Coatomer subunit gamma"/>
    <property type="match status" value="1"/>
</dbReference>
<gene>
    <name evidence="16" type="ORF">TrRE_jg11096</name>
</gene>
<evidence type="ECO:0000256" key="4">
    <source>
        <dbReference type="ARBA" id="ARBA00022448"/>
    </source>
</evidence>
<evidence type="ECO:0000259" key="14">
    <source>
        <dbReference type="Pfam" id="PF01602"/>
    </source>
</evidence>
<evidence type="ECO:0000313" key="16">
    <source>
        <dbReference type="EMBL" id="GMH49816.1"/>
    </source>
</evidence>
<dbReference type="Pfam" id="PF16381">
    <property type="entry name" value="Coatomer_g_Cpla"/>
    <property type="match status" value="1"/>
</dbReference>
<evidence type="ECO:0000256" key="3">
    <source>
        <dbReference type="ARBA" id="ARBA00011775"/>
    </source>
</evidence>
<dbReference type="Pfam" id="PF01602">
    <property type="entry name" value="Adaptin_N"/>
    <property type="match status" value="1"/>
</dbReference>